<keyword evidence="3" id="KW-0408">Iron</keyword>
<feature type="signal peptide" evidence="4">
    <location>
        <begin position="1"/>
        <end position="19"/>
    </location>
</feature>
<proteinExistence type="predicted"/>
<evidence type="ECO:0000313" key="7">
    <source>
        <dbReference type="Proteomes" id="UP000484076"/>
    </source>
</evidence>
<organism evidence="6 7">
    <name type="scientific">Fertoeibacter niger</name>
    <dbReference type="NCBI Taxonomy" id="2656921"/>
    <lineage>
        <taxon>Bacteria</taxon>
        <taxon>Pseudomonadati</taxon>
        <taxon>Pseudomonadota</taxon>
        <taxon>Alphaproteobacteria</taxon>
        <taxon>Rhodobacterales</taxon>
        <taxon>Paracoccaceae</taxon>
        <taxon>Fertoeibacter</taxon>
    </lineage>
</organism>
<dbReference type="SUPFAM" id="SSF46626">
    <property type="entry name" value="Cytochrome c"/>
    <property type="match status" value="1"/>
</dbReference>
<comment type="caution">
    <text evidence="6">The sequence shown here is derived from an EMBL/GenBank/DDBJ whole genome shotgun (WGS) entry which is preliminary data.</text>
</comment>
<dbReference type="EMBL" id="WHUT02000003">
    <property type="protein sequence ID" value="NUB43948.1"/>
    <property type="molecule type" value="Genomic_DNA"/>
</dbReference>
<dbReference type="Pfam" id="PF13442">
    <property type="entry name" value="Cytochrome_CBB3"/>
    <property type="match status" value="1"/>
</dbReference>
<sequence>MPSIPPAPILATAFAVLLAACVMPTKTPPQTGPEDFEAYCASCHGLDGRGGGEMADVLDRRPADLTRLAAGNGGTYPKGRVMAKIWGYAKPDGTTVMPSFGPLLEGDMLRYDAGDGIATPTPIRLVQLAEYVERIQE</sequence>
<dbReference type="Proteomes" id="UP000484076">
    <property type="component" value="Unassembled WGS sequence"/>
</dbReference>
<keyword evidence="4" id="KW-0732">Signal</keyword>
<accession>A0A8X8GY37</accession>
<keyword evidence="1" id="KW-0349">Heme</keyword>
<dbReference type="RefSeq" id="WP_152824899.1">
    <property type="nucleotide sequence ID" value="NZ_WHUT02000003.1"/>
</dbReference>
<dbReference type="GO" id="GO:0020037">
    <property type="term" value="F:heme binding"/>
    <property type="evidence" value="ECO:0007669"/>
    <property type="project" value="InterPro"/>
</dbReference>
<evidence type="ECO:0000256" key="4">
    <source>
        <dbReference type="SAM" id="SignalP"/>
    </source>
</evidence>
<dbReference type="InterPro" id="IPR009056">
    <property type="entry name" value="Cyt_c-like_dom"/>
</dbReference>
<gene>
    <name evidence="6" type="ORF">GEU84_006120</name>
</gene>
<evidence type="ECO:0000256" key="3">
    <source>
        <dbReference type="ARBA" id="ARBA00023004"/>
    </source>
</evidence>
<evidence type="ECO:0000256" key="1">
    <source>
        <dbReference type="ARBA" id="ARBA00022617"/>
    </source>
</evidence>
<name>A0A8X8GY37_9RHOB</name>
<keyword evidence="2" id="KW-0479">Metal-binding</keyword>
<feature type="domain" description="Cytochrome c" evidence="5">
    <location>
        <begin position="29"/>
        <end position="102"/>
    </location>
</feature>
<evidence type="ECO:0000259" key="5">
    <source>
        <dbReference type="Pfam" id="PF13442"/>
    </source>
</evidence>
<dbReference type="AlphaFoldDB" id="A0A8X8GY37"/>
<feature type="chain" id="PRO_5036495487" evidence="4">
    <location>
        <begin position="20"/>
        <end position="137"/>
    </location>
</feature>
<dbReference type="Gene3D" id="1.10.760.10">
    <property type="entry name" value="Cytochrome c-like domain"/>
    <property type="match status" value="1"/>
</dbReference>
<keyword evidence="7" id="KW-1185">Reference proteome</keyword>
<protein>
    <submittedName>
        <fullName evidence="6">C-type cytochrome</fullName>
    </submittedName>
</protein>
<evidence type="ECO:0000313" key="6">
    <source>
        <dbReference type="EMBL" id="NUB43948.1"/>
    </source>
</evidence>
<dbReference type="GO" id="GO:0046872">
    <property type="term" value="F:metal ion binding"/>
    <property type="evidence" value="ECO:0007669"/>
    <property type="project" value="UniProtKB-KW"/>
</dbReference>
<dbReference type="GO" id="GO:0009055">
    <property type="term" value="F:electron transfer activity"/>
    <property type="evidence" value="ECO:0007669"/>
    <property type="project" value="InterPro"/>
</dbReference>
<reference evidence="6" key="1">
    <citation type="submission" date="2020-05" db="EMBL/GenBank/DDBJ databases">
        <title>Fertoebacter nigrum gen. nov., sp. nov., a new member of the family Rhodobacteraceae.</title>
        <authorList>
            <person name="Szuroczki S."/>
            <person name="Abbaszade G."/>
            <person name="Buni D."/>
            <person name="Schumann P."/>
            <person name="Toth E."/>
        </authorList>
    </citation>
    <scope>NUCLEOTIDE SEQUENCE</scope>
    <source>
        <strain evidence="6">RG-N-1a</strain>
    </source>
</reference>
<dbReference type="InterPro" id="IPR036909">
    <property type="entry name" value="Cyt_c-like_dom_sf"/>
</dbReference>
<evidence type="ECO:0000256" key="2">
    <source>
        <dbReference type="ARBA" id="ARBA00022723"/>
    </source>
</evidence>